<comment type="caution">
    <text evidence="3">The sequence shown here is derived from an EMBL/GenBank/DDBJ whole genome shotgun (WGS) entry which is preliminary data.</text>
</comment>
<gene>
    <name evidence="3" type="ORF">KME15_25855</name>
</gene>
<proteinExistence type="predicted"/>
<evidence type="ECO:0000313" key="4">
    <source>
        <dbReference type="Proteomes" id="UP000757435"/>
    </source>
</evidence>
<dbReference type="GO" id="GO:0050660">
    <property type="term" value="F:flavin adenine dinucleotide binding"/>
    <property type="evidence" value="ECO:0007669"/>
    <property type="project" value="InterPro"/>
</dbReference>
<reference evidence="3" key="2">
    <citation type="journal article" date="2022" name="Microbiol. Resour. Announc.">
        <title>Metagenome Sequencing to Explore Phylogenomics of Terrestrial Cyanobacteria.</title>
        <authorList>
            <person name="Ward R.D."/>
            <person name="Stajich J.E."/>
            <person name="Johansen J.R."/>
            <person name="Huntemann M."/>
            <person name="Clum A."/>
            <person name="Foster B."/>
            <person name="Foster B."/>
            <person name="Roux S."/>
            <person name="Palaniappan K."/>
            <person name="Varghese N."/>
            <person name="Mukherjee S."/>
            <person name="Reddy T.B.K."/>
            <person name="Daum C."/>
            <person name="Copeland A."/>
            <person name="Chen I.A."/>
            <person name="Ivanova N.N."/>
            <person name="Kyrpides N.C."/>
            <person name="Shapiro N."/>
            <person name="Eloe-Fadrosh E.A."/>
            <person name="Pietrasiak N."/>
        </authorList>
    </citation>
    <scope>NUCLEOTIDE SEQUENCE</scope>
    <source>
        <strain evidence="3">UHER 2000/2452</strain>
    </source>
</reference>
<evidence type="ECO:0000313" key="3">
    <source>
        <dbReference type="EMBL" id="MBW4662094.1"/>
    </source>
</evidence>
<dbReference type="AlphaFoldDB" id="A0A951QHD0"/>
<accession>A0A951QHD0</accession>
<organism evidence="3 4">
    <name type="scientific">Drouetiella hepatica Uher 2000/2452</name>
    <dbReference type="NCBI Taxonomy" id="904376"/>
    <lineage>
        <taxon>Bacteria</taxon>
        <taxon>Bacillati</taxon>
        <taxon>Cyanobacteriota</taxon>
        <taxon>Cyanophyceae</taxon>
        <taxon>Oculatellales</taxon>
        <taxon>Oculatellaceae</taxon>
        <taxon>Drouetiella</taxon>
    </lineage>
</organism>
<keyword evidence="1" id="KW-0285">Flavoprotein</keyword>
<name>A0A951QHD0_9CYAN</name>
<sequence length="70" mass="7912">MKASTPDRLQEIITYHEDQGAFIANPHTYVLEDGGQKAIDPIQLQFKEAIDPYGLLNPGKMKAWDQRVKA</sequence>
<dbReference type="InterPro" id="IPR016164">
    <property type="entry name" value="FAD-linked_Oxase-like_C"/>
</dbReference>
<dbReference type="Proteomes" id="UP000757435">
    <property type="component" value="Unassembled WGS sequence"/>
</dbReference>
<protein>
    <submittedName>
        <fullName evidence="3">Uncharacterized protein</fullName>
    </submittedName>
</protein>
<dbReference type="SUPFAM" id="SSF55103">
    <property type="entry name" value="FAD-linked oxidases, C-terminal domain"/>
    <property type="match status" value="1"/>
</dbReference>
<evidence type="ECO:0000256" key="1">
    <source>
        <dbReference type="ARBA" id="ARBA00022630"/>
    </source>
</evidence>
<dbReference type="GO" id="GO:0003824">
    <property type="term" value="F:catalytic activity"/>
    <property type="evidence" value="ECO:0007669"/>
    <property type="project" value="InterPro"/>
</dbReference>
<dbReference type="EMBL" id="JAHHHD010000057">
    <property type="protein sequence ID" value="MBW4662094.1"/>
    <property type="molecule type" value="Genomic_DNA"/>
</dbReference>
<keyword evidence="2" id="KW-0274">FAD</keyword>
<reference evidence="3" key="1">
    <citation type="submission" date="2021-05" db="EMBL/GenBank/DDBJ databases">
        <authorList>
            <person name="Pietrasiak N."/>
            <person name="Ward R."/>
            <person name="Stajich J.E."/>
            <person name="Kurbessoian T."/>
        </authorList>
    </citation>
    <scope>NUCLEOTIDE SEQUENCE</scope>
    <source>
        <strain evidence="3">UHER 2000/2452</strain>
    </source>
</reference>
<evidence type="ECO:0000256" key="2">
    <source>
        <dbReference type="ARBA" id="ARBA00022827"/>
    </source>
</evidence>